<dbReference type="InterPro" id="IPR024775">
    <property type="entry name" value="DinB-like"/>
</dbReference>
<dbReference type="SUPFAM" id="SSF109854">
    <property type="entry name" value="DinB/YfiT-like putative metalloenzymes"/>
    <property type="match status" value="1"/>
</dbReference>
<protein>
    <submittedName>
        <fullName evidence="2">DinB family protein</fullName>
    </submittedName>
</protein>
<keyword evidence="3" id="KW-1185">Reference proteome</keyword>
<reference evidence="2 3" key="1">
    <citation type="submission" date="2024-05" db="EMBL/GenBank/DDBJ databases">
        <authorList>
            <person name="Yi C."/>
        </authorList>
    </citation>
    <scope>NUCLEOTIDE SEQUENCE [LARGE SCALE GENOMIC DNA]</scope>
    <source>
        <strain evidence="2 3">XS13</strain>
    </source>
</reference>
<accession>A0ABV0IFV6</accession>
<evidence type="ECO:0000313" key="2">
    <source>
        <dbReference type="EMBL" id="MEO9246878.1"/>
    </source>
</evidence>
<sequence>MSAVPPPPVPGDDRDWTFVITDGCGECGFRPVPVAELSDWFVERSSRWREPLTRDEVAERPEPGVWSALEYGRHVQDMLVLLKDRVYAMLAEQTPMLADWDGDAQAVELEYWKADPLKTLVELQRAAVRAGTLLGSVSGVDWERTGLRSDGMSFTVAAMSQYIAHEMEHHLHDVGA</sequence>
<gene>
    <name evidence="2" type="ORF">ABDK96_04215</name>
</gene>
<dbReference type="RefSeq" id="WP_309813944.1">
    <property type="nucleotide sequence ID" value="NZ_JBDXMX010000002.1"/>
</dbReference>
<evidence type="ECO:0000259" key="1">
    <source>
        <dbReference type="Pfam" id="PF12867"/>
    </source>
</evidence>
<organism evidence="2 3">
    <name type="scientific">Citricoccus nitrophenolicus</name>
    <dbReference type="NCBI Taxonomy" id="863575"/>
    <lineage>
        <taxon>Bacteria</taxon>
        <taxon>Bacillati</taxon>
        <taxon>Actinomycetota</taxon>
        <taxon>Actinomycetes</taxon>
        <taxon>Micrococcales</taxon>
        <taxon>Micrococcaceae</taxon>
        <taxon>Citricoccus</taxon>
    </lineage>
</organism>
<evidence type="ECO:0000313" key="3">
    <source>
        <dbReference type="Proteomes" id="UP001484097"/>
    </source>
</evidence>
<dbReference type="Proteomes" id="UP001484097">
    <property type="component" value="Unassembled WGS sequence"/>
</dbReference>
<dbReference type="InterPro" id="IPR034660">
    <property type="entry name" value="DinB/YfiT-like"/>
</dbReference>
<dbReference type="EMBL" id="JBDXMX010000002">
    <property type="protein sequence ID" value="MEO9246878.1"/>
    <property type="molecule type" value="Genomic_DNA"/>
</dbReference>
<feature type="domain" description="DinB-like" evidence="1">
    <location>
        <begin position="47"/>
        <end position="172"/>
    </location>
</feature>
<proteinExistence type="predicted"/>
<name>A0ABV0IFV6_9MICC</name>
<dbReference type="Pfam" id="PF12867">
    <property type="entry name" value="DinB_2"/>
    <property type="match status" value="1"/>
</dbReference>
<comment type="caution">
    <text evidence="2">The sequence shown here is derived from an EMBL/GenBank/DDBJ whole genome shotgun (WGS) entry which is preliminary data.</text>
</comment>
<dbReference type="Gene3D" id="1.20.120.450">
    <property type="entry name" value="dinb family like domain"/>
    <property type="match status" value="1"/>
</dbReference>